<reference evidence="12 13" key="1">
    <citation type="journal article" date="2015" name="Genome Biol.">
        <title>Comparative genomics of Steinernema reveals deeply conserved gene regulatory networks.</title>
        <authorList>
            <person name="Dillman A.R."/>
            <person name="Macchietto M."/>
            <person name="Porter C.F."/>
            <person name="Rogers A."/>
            <person name="Williams B."/>
            <person name="Antoshechkin I."/>
            <person name="Lee M.M."/>
            <person name="Goodwin Z."/>
            <person name="Lu X."/>
            <person name="Lewis E.E."/>
            <person name="Goodrich-Blair H."/>
            <person name="Stock S.P."/>
            <person name="Adams B.J."/>
            <person name="Sternberg P.W."/>
            <person name="Mortazavi A."/>
        </authorList>
    </citation>
    <scope>NUCLEOTIDE SEQUENCE [LARGE SCALE GENOMIC DNA]</scope>
    <source>
        <strain evidence="12 13">ALL</strain>
    </source>
</reference>
<keyword evidence="13" id="KW-1185">Reference proteome</keyword>
<dbReference type="AlphaFoldDB" id="A0A4U5MRS1"/>
<proteinExistence type="inferred from homology"/>
<dbReference type="OrthoDB" id="3256376at2759"/>
<dbReference type="InterPro" id="IPR036860">
    <property type="entry name" value="SH2_dom_sf"/>
</dbReference>
<dbReference type="STRING" id="34508.A0A4U5MRS1"/>
<keyword evidence="1 8" id="KW-0808">Transferase</keyword>
<dbReference type="CDD" id="cd10361">
    <property type="entry name" value="SH2_Fps_family"/>
    <property type="match status" value="1"/>
</dbReference>
<keyword evidence="5 8" id="KW-0829">Tyrosine-protein kinase</keyword>
<comment type="catalytic activity">
    <reaction evidence="8">
        <text>L-tyrosyl-[protein] + ATP = O-phospho-L-tyrosyl-[protein] + ADP + H(+)</text>
        <dbReference type="Rhea" id="RHEA:10596"/>
        <dbReference type="Rhea" id="RHEA-COMP:10136"/>
        <dbReference type="Rhea" id="RHEA-COMP:20101"/>
        <dbReference type="ChEBI" id="CHEBI:15378"/>
        <dbReference type="ChEBI" id="CHEBI:30616"/>
        <dbReference type="ChEBI" id="CHEBI:46858"/>
        <dbReference type="ChEBI" id="CHEBI:61978"/>
        <dbReference type="ChEBI" id="CHEBI:456216"/>
        <dbReference type="EC" id="2.7.10.2"/>
    </reaction>
</comment>
<dbReference type="InterPro" id="IPR050198">
    <property type="entry name" value="Non-receptor_tyrosine_kinases"/>
</dbReference>
<dbReference type="SUPFAM" id="SSF55550">
    <property type="entry name" value="SH2 domain"/>
    <property type="match status" value="1"/>
</dbReference>
<evidence type="ECO:0000256" key="1">
    <source>
        <dbReference type="ARBA" id="ARBA00022679"/>
    </source>
</evidence>
<dbReference type="PROSITE" id="PS50011">
    <property type="entry name" value="PROTEIN_KINASE_DOM"/>
    <property type="match status" value="1"/>
</dbReference>
<evidence type="ECO:0000256" key="8">
    <source>
        <dbReference type="RuleBase" id="RU362096"/>
    </source>
</evidence>
<organism evidence="12 13">
    <name type="scientific">Steinernema carpocapsae</name>
    <name type="common">Entomopathogenic nematode</name>
    <dbReference type="NCBI Taxonomy" id="34508"/>
    <lineage>
        <taxon>Eukaryota</taxon>
        <taxon>Metazoa</taxon>
        <taxon>Ecdysozoa</taxon>
        <taxon>Nematoda</taxon>
        <taxon>Chromadorea</taxon>
        <taxon>Rhabditida</taxon>
        <taxon>Tylenchina</taxon>
        <taxon>Panagrolaimomorpha</taxon>
        <taxon>Strongyloidoidea</taxon>
        <taxon>Steinernematidae</taxon>
        <taxon>Steinernema</taxon>
    </lineage>
</organism>
<feature type="domain" description="Protein kinase" evidence="11">
    <location>
        <begin position="238"/>
        <end position="312"/>
    </location>
</feature>
<evidence type="ECO:0000259" key="10">
    <source>
        <dbReference type="PROSITE" id="PS50001"/>
    </source>
</evidence>
<name>A0A4U5MRS1_STECR</name>
<comment type="caution">
    <text evidence="12">The sequence shown here is derived from an EMBL/GenBank/DDBJ whole genome shotgun (WGS) entry which is preliminary data.</text>
</comment>
<feature type="compositionally biased region" description="Low complexity" evidence="9">
    <location>
        <begin position="26"/>
        <end position="35"/>
    </location>
</feature>
<dbReference type="InterPro" id="IPR001245">
    <property type="entry name" value="Ser-Thr/Tyr_kinase_cat_dom"/>
</dbReference>
<protein>
    <recommendedName>
        <fullName evidence="8">Tyrosine-protein kinase</fullName>
        <ecNumber evidence="8">2.7.10.2</ecNumber>
    </recommendedName>
</protein>
<keyword evidence="6" id="KW-0727">SH2 domain</keyword>
<dbReference type="Pfam" id="PF00017">
    <property type="entry name" value="SH2"/>
    <property type="match status" value="1"/>
</dbReference>
<dbReference type="GO" id="GO:0004715">
    <property type="term" value="F:non-membrane spanning protein tyrosine kinase activity"/>
    <property type="evidence" value="ECO:0007669"/>
    <property type="project" value="UniProtKB-EC"/>
</dbReference>
<evidence type="ECO:0000256" key="2">
    <source>
        <dbReference type="ARBA" id="ARBA00022741"/>
    </source>
</evidence>
<dbReference type="EC" id="2.7.10.2" evidence="8"/>
<feature type="compositionally biased region" description="Polar residues" evidence="9">
    <location>
        <begin position="57"/>
        <end position="70"/>
    </location>
</feature>
<dbReference type="Pfam" id="PF07714">
    <property type="entry name" value="PK_Tyr_Ser-Thr"/>
    <property type="match status" value="1"/>
</dbReference>
<comment type="similarity">
    <text evidence="8">Belongs to the protein kinase superfamily. Tyr protein kinase family.</text>
</comment>
<evidence type="ECO:0000256" key="9">
    <source>
        <dbReference type="SAM" id="MobiDB-lite"/>
    </source>
</evidence>
<dbReference type="EMBL" id="AZBU02000006">
    <property type="protein sequence ID" value="TKR72063.1"/>
    <property type="molecule type" value="Genomic_DNA"/>
</dbReference>
<feature type="region of interest" description="Disordered" evidence="9">
    <location>
        <begin position="1"/>
        <end position="118"/>
    </location>
</feature>
<dbReference type="InterPro" id="IPR000719">
    <property type="entry name" value="Prot_kinase_dom"/>
</dbReference>
<evidence type="ECO:0000259" key="11">
    <source>
        <dbReference type="PROSITE" id="PS50011"/>
    </source>
</evidence>
<evidence type="ECO:0000313" key="12">
    <source>
        <dbReference type="EMBL" id="TKR72063.1"/>
    </source>
</evidence>
<dbReference type="InterPro" id="IPR035849">
    <property type="entry name" value="Fes/Fps/Fer_SH2"/>
</dbReference>
<keyword evidence="2 7" id="KW-0547">Nucleotide-binding</keyword>
<accession>A0A4U5MRS1</accession>
<evidence type="ECO:0000256" key="6">
    <source>
        <dbReference type="PROSITE-ProRule" id="PRU00191"/>
    </source>
</evidence>
<evidence type="ECO:0000256" key="5">
    <source>
        <dbReference type="ARBA" id="ARBA00023137"/>
    </source>
</evidence>
<gene>
    <name evidence="12" type="ORF">L596_019579</name>
</gene>
<evidence type="ECO:0000256" key="3">
    <source>
        <dbReference type="ARBA" id="ARBA00022777"/>
    </source>
</evidence>
<feature type="compositionally biased region" description="Basic and acidic residues" evidence="9">
    <location>
        <begin position="40"/>
        <end position="49"/>
    </location>
</feature>
<dbReference type="PANTHER" id="PTHR24418">
    <property type="entry name" value="TYROSINE-PROTEIN KINASE"/>
    <property type="match status" value="1"/>
</dbReference>
<sequence>MSELSQTHKRPTCDQAVTCKTRPDISGSSSSAPSSNRPHFASELHHDPVGMDPPNPSNGWNGNEDAQNGPQLPLGGPHGNAEGENVPGNEPGLCVPGNDPGDHWNPSLEEAQGRKPTGPDAELLAQEYYHGLLPRDDVQNMLTQQGDFIVRTTEIKSGSNRQYCLSAHWNGNNHHFLLAPNLAGMYTLDHGVPGVPEFPSVFELVTFHKRSSTPFSHHKIVLLNPVYRQEWELRHEQIVIQRQLGEGAFGEVCSGDLHMNNTLTVPVAVKKMKTKAMTKEKIEELMKEARLMRPCVTKTLSDSTASQRGRNR</sequence>
<evidence type="ECO:0000256" key="4">
    <source>
        <dbReference type="ARBA" id="ARBA00022840"/>
    </source>
</evidence>
<feature type="domain" description="SH2" evidence="10">
    <location>
        <begin position="128"/>
        <end position="226"/>
    </location>
</feature>
<evidence type="ECO:0000256" key="7">
    <source>
        <dbReference type="PROSITE-ProRule" id="PRU10141"/>
    </source>
</evidence>
<dbReference type="Gene3D" id="3.30.200.20">
    <property type="entry name" value="Phosphorylase Kinase, domain 1"/>
    <property type="match status" value="1"/>
</dbReference>
<dbReference type="InterPro" id="IPR000980">
    <property type="entry name" value="SH2"/>
</dbReference>
<dbReference type="InterPro" id="IPR011009">
    <property type="entry name" value="Kinase-like_dom_sf"/>
</dbReference>
<keyword evidence="3 8" id="KW-0418">Kinase</keyword>
<dbReference type="Gene3D" id="3.30.505.10">
    <property type="entry name" value="SH2 domain"/>
    <property type="match status" value="1"/>
</dbReference>
<feature type="binding site" evidence="7">
    <location>
        <position position="271"/>
    </location>
    <ligand>
        <name>ATP</name>
        <dbReference type="ChEBI" id="CHEBI:30616"/>
    </ligand>
</feature>
<dbReference type="SMART" id="SM00252">
    <property type="entry name" value="SH2"/>
    <property type="match status" value="1"/>
</dbReference>
<dbReference type="Proteomes" id="UP000298663">
    <property type="component" value="Unassembled WGS sequence"/>
</dbReference>
<dbReference type="PROSITE" id="PS00107">
    <property type="entry name" value="PROTEIN_KINASE_ATP"/>
    <property type="match status" value="1"/>
</dbReference>
<dbReference type="SUPFAM" id="SSF56112">
    <property type="entry name" value="Protein kinase-like (PK-like)"/>
    <property type="match status" value="1"/>
</dbReference>
<reference evidence="12 13" key="2">
    <citation type="journal article" date="2019" name="G3 (Bethesda)">
        <title>Hybrid Assembly of the Genome of the Entomopathogenic Nematode Steinernema carpocapsae Identifies the X-Chromosome.</title>
        <authorList>
            <person name="Serra L."/>
            <person name="Macchietto M."/>
            <person name="Macias-Munoz A."/>
            <person name="McGill C.J."/>
            <person name="Rodriguez I.M."/>
            <person name="Rodriguez B."/>
            <person name="Murad R."/>
            <person name="Mortazavi A."/>
        </authorList>
    </citation>
    <scope>NUCLEOTIDE SEQUENCE [LARGE SCALE GENOMIC DNA]</scope>
    <source>
        <strain evidence="12 13">ALL</strain>
    </source>
</reference>
<keyword evidence="4 7" id="KW-0067">ATP-binding</keyword>
<evidence type="ECO:0000313" key="13">
    <source>
        <dbReference type="Proteomes" id="UP000298663"/>
    </source>
</evidence>
<dbReference type="InterPro" id="IPR017441">
    <property type="entry name" value="Protein_kinase_ATP_BS"/>
</dbReference>
<dbReference type="GO" id="GO:0005524">
    <property type="term" value="F:ATP binding"/>
    <property type="evidence" value="ECO:0007669"/>
    <property type="project" value="UniProtKB-UniRule"/>
</dbReference>
<dbReference type="PROSITE" id="PS50001">
    <property type="entry name" value="SH2"/>
    <property type="match status" value="1"/>
</dbReference>